<dbReference type="Proteomes" id="UP001165269">
    <property type="component" value="Unassembled WGS sequence"/>
</dbReference>
<feature type="transmembrane region" description="Helical" evidence="8">
    <location>
        <begin position="332"/>
        <end position="353"/>
    </location>
</feature>
<feature type="transmembrane region" description="Helical" evidence="8">
    <location>
        <begin position="233"/>
        <end position="258"/>
    </location>
</feature>
<proteinExistence type="predicted"/>
<dbReference type="InterPro" id="IPR020846">
    <property type="entry name" value="MFS_dom"/>
</dbReference>
<dbReference type="PANTHER" id="PTHR23513">
    <property type="entry name" value="INTEGRAL MEMBRANE EFFLUX PROTEIN-RELATED"/>
    <property type="match status" value="1"/>
</dbReference>
<evidence type="ECO:0000256" key="5">
    <source>
        <dbReference type="ARBA" id="ARBA00022989"/>
    </source>
</evidence>
<keyword evidence="11" id="KW-1185">Reference proteome</keyword>
<dbReference type="SUPFAM" id="SSF103473">
    <property type="entry name" value="MFS general substrate transporter"/>
    <property type="match status" value="1"/>
</dbReference>
<keyword evidence="3" id="KW-1003">Cell membrane</keyword>
<evidence type="ECO:0000256" key="8">
    <source>
        <dbReference type="SAM" id="Phobius"/>
    </source>
</evidence>
<feature type="transmembrane region" description="Helical" evidence="8">
    <location>
        <begin position="67"/>
        <end position="92"/>
    </location>
</feature>
<feature type="transmembrane region" description="Helical" evidence="8">
    <location>
        <begin position="278"/>
        <end position="296"/>
    </location>
</feature>
<evidence type="ECO:0000259" key="9">
    <source>
        <dbReference type="PROSITE" id="PS50850"/>
    </source>
</evidence>
<dbReference type="Gene3D" id="1.20.1250.20">
    <property type="entry name" value="MFS general substrate transporter like domains"/>
    <property type="match status" value="1"/>
</dbReference>
<keyword evidence="6 8" id="KW-0472">Membrane</keyword>
<dbReference type="PROSITE" id="PS50850">
    <property type="entry name" value="MFS"/>
    <property type="match status" value="1"/>
</dbReference>
<feature type="transmembrane region" description="Helical" evidence="8">
    <location>
        <begin position="308"/>
        <end position="326"/>
    </location>
</feature>
<feature type="transmembrane region" description="Helical" evidence="8">
    <location>
        <begin position="37"/>
        <end position="61"/>
    </location>
</feature>
<evidence type="ECO:0000256" key="1">
    <source>
        <dbReference type="ARBA" id="ARBA00004651"/>
    </source>
</evidence>
<reference evidence="10" key="1">
    <citation type="submission" date="2022-03" db="EMBL/GenBank/DDBJ databases">
        <title>Streptomyces 7R015 and 7R016 isolated from Barleria lupulina in Thailand.</title>
        <authorList>
            <person name="Kanchanasin P."/>
            <person name="Phongsopitanun W."/>
            <person name="Tanasupawat S."/>
        </authorList>
    </citation>
    <scope>NUCLEOTIDE SEQUENCE</scope>
    <source>
        <strain evidence="10">7R015</strain>
    </source>
</reference>
<comment type="subcellular location">
    <subcellularLocation>
        <location evidence="1">Cell membrane</location>
        <topology evidence="1">Multi-pass membrane protein</topology>
    </subcellularLocation>
</comment>
<feature type="transmembrane region" description="Helical" evidence="8">
    <location>
        <begin position="395"/>
        <end position="414"/>
    </location>
</feature>
<dbReference type="PANTHER" id="PTHR23513:SF11">
    <property type="entry name" value="STAPHYLOFERRIN A TRANSPORTER"/>
    <property type="match status" value="1"/>
</dbReference>
<keyword evidence="4 8" id="KW-0812">Transmembrane</keyword>
<evidence type="ECO:0000256" key="3">
    <source>
        <dbReference type="ARBA" id="ARBA00022475"/>
    </source>
</evidence>
<evidence type="ECO:0000256" key="6">
    <source>
        <dbReference type="ARBA" id="ARBA00023136"/>
    </source>
</evidence>
<feature type="domain" description="Major facilitator superfamily (MFS) profile" evidence="9">
    <location>
        <begin position="29"/>
        <end position="418"/>
    </location>
</feature>
<dbReference type="CDD" id="cd06173">
    <property type="entry name" value="MFS_MefA_like"/>
    <property type="match status" value="1"/>
</dbReference>
<dbReference type="RefSeq" id="WP_242773782.1">
    <property type="nucleotide sequence ID" value="NZ_JALDAY010000013.1"/>
</dbReference>
<feature type="region of interest" description="Disordered" evidence="7">
    <location>
        <begin position="1"/>
        <end position="20"/>
    </location>
</feature>
<accession>A0ABS9YHS9</accession>
<sequence length="423" mass="44481">MTVRRRVPFRAKRHASPHGGTAHLSGFASLRIRNYRLFAIGQTISVVGNWMQNIAVGWLTLQLTHSGTVLGIVTGARYLPVLLLGVWGGLVVDRHDTRTLLTVTQICFAAQAAVLTLLSWAHLTTLPLLVLLMLTIGFTNAFDNPARQSLISELVDREHLANAVAVNSTCINTAKLLGPGLAGLVIAALGVTPCFALDTVSFLAVIASLHMLRTAEMLPAQREVRAQGQIRAAVAYVCRTPELLYPMVMVYVTGVFTWEFPVSLPLLTTSAFHAGPSGYGAAMAVMSAGAVLGGFVAVRRRRLGTRSLAVSAVIWGTLICAAALAPTLAVTLAALLCVGSASITFNSSAKTLMQLTAAPQMRGRVLSIWSIGWLGGTVVGAPAVGAIGATWGARSALLVGGLAASGIGVVVLAMPRVRPVNRR</sequence>
<gene>
    <name evidence="10" type="ORF">MQP27_37620</name>
</gene>
<evidence type="ECO:0000256" key="2">
    <source>
        <dbReference type="ARBA" id="ARBA00022448"/>
    </source>
</evidence>
<comment type="caution">
    <text evidence="10">The sequence shown here is derived from an EMBL/GenBank/DDBJ whole genome shotgun (WGS) entry which is preliminary data.</text>
</comment>
<dbReference type="Pfam" id="PF05977">
    <property type="entry name" value="MFS_3"/>
    <property type="match status" value="1"/>
</dbReference>
<feature type="transmembrane region" description="Helical" evidence="8">
    <location>
        <begin position="99"/>
        <end position="123"/>
    </location>
</feature>
<protein>
    <submittedName>
        <fullName evidence="10">MFS transporter</fullName>
    </submittedName>
</protein>
<dbReference type="InterPro" id="IPR036259">
    <property type="entry name" value="MFS_trans_sf"/>
</dbReference>
<evidence type="ECO:0000313" key="11">
    <source>
        <dbReference type="Proteomes" id="UP001165269"/>
    </source>
</evidence>
<feature type="transmembrane region" description="Helical" evidence="8">
    <location>
        <begin position="184"/>
        <end position="212"/>
    </location>
</feature>
<feature type="transmembrane region" description="Helical" evidence="8">
    <location>
        <begin position="365"/>
        <end position="389"/>
    </location>
</feature>
<evidence type="ECO:0000256" key="4">
    <source>
        <dbReference type="ARBA" id="ARBA00022692"/>
    </source>
</evidence>
<organism evidence="10 11">
    <name type="scientific">Streptomyces cylindrosporus</name>
    <dbReference type="NCBI Taxonomy" id="2927583"/>
    <lineage>
        <taxon>Bacteria</taxon>
        <taxon>Bacillati</taxon>
        <taxon>Actinomycetota</taxon>
        <taxon>Actinomycetes</taxon>
        <taxon>Kitasatosporales</taxon>
        <taxon>Streptomycetaceae</taxon>
        <taxon>Streptomyces</taxon>
    </lineage>
</organism>
<feature type="compositionally biased region" description="Basic residues" evidence="7">
    <location>
        <begin position="1"/>
        <end position="16"/>
    </location>
</feature>
<evidence type="ECO:0000313" key="10">
    <source>
        <dbReference type="EMBL" id="MCI3276807.1"/>
    </source>
</evidence>
<keyword evidence="2" id="KW-0813">Transport</keyword>
<keyword evidence="5 8" id="KW-1133">Transmembrane helix</keyword>
<dbReference type="InterPro" id="IPR010290">
    <property type="entry name" value="TM_effector"/>
</dbReference>
<name>A0ABS9YHS9_9ACTN</name>
<dbReference type="EMBL" id="JALDAY010000013">
    <property type="protein sequence ID" value="MCI3276807.1"/>
    <property type="molecule type" value="Genomic_DNA"/>
</dbReference>
<evidence type="ECO:0000256" key="7">
    <source>
        <dbReference type="SAM" id="MobiDB-lite"/>
    </source>
</evidence>